<evidence type="ECO:0000259" key="1">
    <source>
        <dbReference type="PROSITE" id="PS51725"/>
    </source>
</evidence>
<dbReference type="SUPFAM" id="SSF54909">
    <property type="entry name" value="Dimeric alpha+beta barrel"/>
    <property type="match status" value="1"/>
</dbReference>
<keyword evidence="2" id="KW-0503">Monooxygenase</keyword>
<dbReference type="RefSeq" id="WP_241038191.1">
    <property type="nucleotide sequence ID" value="NZ_BAAAJF010000019.1"/>
</dbReference>
<dbReference type="EMBL" id="JAKXMK010000015">
    <property type="protein sequence ID" value="MCH6167707.1"/>
    <property type="molecule type" value="Genomic_DNA"/>
</dbReference>
<organism evidence="2 3">
    <name type="scientific">Pseudonocardia alaniniphila</name>
    <dbReference type="NCBI Taxonomy" id="75291"/>
    <lineage>
        <taxon>Bacteria</taxon>
        <taxon>Bacillati</taxon>
        <taxon>Actinomycetota</taxon>
        <taxon>Actinomycetes</taxon>
        <taxon>Pseudonocardiales</taxon>
        <taxon>Pseudonocardiaceae</taxon>
        <taxon>Pseudonocardia</taxon>
    </lineage>
</organism>
<sequence length="115" mass="12834">MTIVVRAELRIRSGKREEFVRAAAALAVAAGEEGETLRYDWYGCADPHEFVVIEEYTDADAAVVHNQHCAMLLQGIAELADMTAVHLHGEVGPDLEKWAMERSFAHVHRPLRLVP</sequence>
<dbReference type="InterPro" id="IPR011008">
    <property type="entry name" value="Dimeric_a/b-barrel"/>
</dbReference>
<dbReference type="GO" id="GO:0004497">
    <property type="term" value="F:monooxygenase activity"/>
    <property type="evidence" value="ECO:0007669"/>
    <property type="project" value="UniProtKB-KW"/>
</dbReference>
<keyword evidence="2" id="KW-0560">Oxidoreductase</keyword>
<dbReference type="Gene3D" id="3.30.70.100">
    <property type="match status" value="1"/>
</dbReference>
<evidence type="ECO:0000313" key="2">
    <source>
        <dbReference type="EMBL" id="MCH6167707.1"/>
    </source>
</evidence>
<feature type="domain" description="ABM" evidence="1">
    <location>
        <begin position="3"/>
        <end position="91"/>
    </location>
</feature>
<reference evidence="2 3" key="1">
    <citation type="submission" date="2022-03" db="EMBL/GenBank/DDBJ databases">
        <title>Pseudonocardia alaer sp. nov., a novel actinomycete isolated from reed forest soil.</title>
        <authorList>
            <person name="Wang L."/>
        </authorList>
    </citation>
    <scope>NUCLEOTIDE SEQUENCE [LARGE SCALE GENOMIC DNA]</scope>
    <source>
        <strain evidence="2 3">Y-16303</strain>
    </source>
</reference>
<accession>A0ABS9TGN8</accession>
<keyword evidence="3" id="KW-1185">Reference proteome</keyword>
<dbReference type="Proteomes" id="UP001299970">
    <property type="component" value="Unassembled WGS sequence"/>
</dbReference>
<evidence type="ECO:0000313" key="3">
    <source>
        <dbReference type="Proteomes" id="UP001299970"/>
    </source>
</evidence>
<proteinExistence type="predicted"/>
<gene>
    <name evidence="2" type="ORF">MMF94_18630</name>
</gene>
<dbReference type="InterPro" id="IPR007138">
    <property type="entry name" value="ABM_dom"/>
</dbReference>
<dbReference type="Pfam" id="PF03992">
    <property type="entry name" value="ABM"/>
    <property type="match status" value="1"/>
</dbReference>
<name>A0ABS9TGN8_9PSEU</name>
<dbReference type="PROSITE" id="PS51725">
    <property type="entry name" value="ABM"/>
    <property type="match status" value="1"/>
</dbReference>
<comment type="caution">
    <text evidence="2">The sequence shown here is derived from an EMBL/GenBank/DDBJ whole genome shotgun (WGS) entry which is preliminary data.</text>
</comment>
<protein>
    <submittedName>
        <fullName evidence="2">Antibiotic biosynthesis monooxygenase</fullName>
    </submittedName>
</protein>